<feature type="domain" description="Peptidase M16 middle/third" evidence="9">
    <location>
        <begin position="339"/>
        <end position="616"/>
    </location>
</feature>
<evidence type="ECO:0000313" key="10">
    <source>
        <dbReference type="EMBL" id="KYM98616.1"/>
    </source>
</evidence>
<evidence type="ECO:0000256" key="6">
    <source>
        <dbReference type="ARBA" id="ARBA00023049"/>
    </source>
</evidence>
<feature type="domain" description="Peptidase M16 N-terminal" evidence="7">
    <location>
        <begin position="4"/>
        <end position="126"/>
    </location>
</feature>
<evidence type="ECO:0000256" key="3">
    <source>
        <dbReference type="ARBA" id="ARBA00022723"/>
    </source>
</evidence>
<feature type="domain" description="Peptidase M16 C-terminal" evidence="8">
    <location>
        <begin position="620"/>
        <end position="797"/>
    </location>
</feature>
<reference evidence="10 11" key="1">
    <citation type="submission" date="2016-03" db="EMBL/GenBank/DDBJ databases">
        <title>Cyphomyrmex costatus WGS genome.</title>
        <authorList>
            <person name="Nygaard S."/>
            <person name="Hu H."/>
            <person name="Boomsma J."/>
            <person name="Zhang G."/>
        </authorList>
    </citation>
    <scope>NUCLEOTIDE SEQUENCE [LARGE SCALE GENOMIC DNA]</scope>
    <source>
        <strain evidence="10">MS0001</strain>
        <tissue evidence="10">Whole body</tissue>
    </source>
</reference>
<dbReference type="FunFam" id="3.30.830.10:FF:000005">
    <property type="entry name" value="nardilysin isoform X1"/>
    <property type="match status" value="1"/>
</dbReference>
<evidence type="ECO:0000256" key="1">
    <source>
        <dbReference type="ARBA" id="ARBA00007261"/>
    </source>
</evidence>
<sequence length="914" mass="107852">MKTASFNDPPDFPGISFFFDYMIFSEHKKYCKKYNLEEYINKHGGDLKWSIGYENLSFSFNIQGKHFLSVLIHFAKFFANPLSEKVAFMSNRKTIKEEFQEALNFAKNRSIAPFVSSIARTDHPINKNTEDYFIKMQENLDYTKLYEELQKFMKCYYSAHRIKLVIQASLSLNTLEKYVTHSARFVNIPSGILPLDDSIKRKYDPFDTAAFRKMYKVNDYLFFRRMVIMWVLPSQNDLYKSKACEYISTIISHEGQGSLISYLRKKMWNVTCSKNAFFCKCKNTSMYSLFIISVQLSREGKCYTKEILDAIYSYINLLKKEGPQKRIYDEINMAVEYSFRYNDDHCPLNNATILCGNMHLYPPRDYITGNVFFEYDSKEINKFLNYLVPETANIMIFDYDYLVLDKIESGRNTSYIDIEIPQKWYKCWKSIEPLSDFHLPLKNEWLPIECTLISMPAKFSKYPIKLYSDSISDIWYCPDLKFCLPKCYMYFHLVSSLGHKSSENAALMSLYCEILKLLVVKDLCSTSNAGYYYNISLSDRGIIIKIFGPIPQLLLSIIVNCIKDYPNLITKKLYELVRYDQLDIYKNIISKPGSLAEDVSLRILRSFHHTHIDKHNALQNISIEEFQDFTKRFINYLYIQWYVQGNITPDDAIRTIQRCVEIIKCKPLHSNLRNLIKVTQMPLGTNYCKVKNVNKIDSTSIVINTYQIDDTSIESLVIMNLIMKIIKKQLLLNLQYDDVSSKYTEYNEIIEFSITVHVHANKYTSKDIDQSIEEFLEWFGEHLDRYSEDELDVIKERMRISNQHADMNLAEEVDRNWKEIITNQYMFDRLERELFALFRIKTDKLREWFAKYILNEIYVRKLNVHVIGTDTKVQSSILEPIIDGNQYMYIQSTHISNVEDCKEKFYIYPTQTKN</sequence>
<dbReference type="Gene3D" id="3.30.830.10">
    <property type="entry name" value="Metalloenzyme, LuxS/M16 peptidase-like"/>
    <property type="match status" value="4"/>
</dbReference>
<evidence type="ECO:0000256" key="2">
    <source>
        <dbReference type="ARBA" id="ARBA00022670"/>
    </source>
</evidence>
<evidence type="ECO:0000256" key="5">
    <source>
        <dbReference type="ARBA" id="ARBA00022833"/>
    </source>
</evidence>
<dbReference type="InterPro" id="IPR032632">
    <property type="entry name" value="Peptidase_M16_M"/>
</dbReference>
<evidence type="ECO:0000313" key="11">
    <source>
        <dbReference type="Proteomes" id="UP000078542"/>
    </source>
</evidence>
<dbReference type="AlphaFoldDB" id="A0A195CEG2"/>
<keyword evidence="5" id="KW-0862">Zinc</keyword>
<proteinExistence type="inferred from homology"/>
<dbReference type="STRING" id="456900.A0A195CEG2"/>
<keyword evidence="3" id="KW-0479">Metal-binding</keyword>
<evidence type="ECO:0000256" key="4">
    <source>
        <dbReference type="ARBA" id="ARBA00022801"/>
    </source>
</evidence>
<dbReference type="SUPFAM" id="SSF63411">
    <property type="entry name" value="LuxS/MPP-like metallohydrolase"/>
    <property type="match status" value="4"/>
</dbReference>
<accession>A0A195CEG2</accession>
<keyword evidence="4" id="KW-0378">Hydrolase</keyword>
<evidence type="ECO:0000259" key="7">
    <source>
        <dbReference type="Pfam" id="PF00675"/>
    </source>
</evidence>
<organism evidence="10 11">
    <name type="scientific">Cyphomyrmex costatus</name>
    <dbReference type="NCBI Taxonomy" id="456900"/>
    <lineage>
        <taxon>Eukaryota</taxon>
        <taxon>Metazoa</taxon>
        <taxon>Ecdysozoa</taxon>
        <taxon>Arthropoda</taxon>
        <taxon>Hexapoda</taxon>
        <taxon>Insecta</taxon>
        <taxon>Pterygota</taxon>
        <taxon>Neoptera</taxon>
        <taxon>Endopterygota</taxon>
        <taxon>Hymenoptera</taxon>
        <taxon>Apocrita</taxon>
        <taxon>Aculeata</taxon>
        <taxon>Formicoidea</taxon>
        <taxon>Formicidae</taxon>
        <taxon>Myrmicinae</taxon>
        <taxon>Cyphomyrmex</taxon>
    </lineage>
</organism>
<dbReference type="InterPro" id="IPR011765">
    <property type="entry name" value="Pept_M16_N"/>
</dbReference>
<dbReference type="Pfam" id="PF00675">
    <property type="entry name" value="Peptidase_M16"/>
    <property type="match status" value="1"/>
</dbReference>
<dbReference type="Proteomes" id="UP000078542">
    <property type="component" value="Unassembled WGS sequence"/>
</dbReference>
<keyword evidence="2" id="KW-0645">Protease</keyword>
<dbReference type="EMBL" id="KQ977935">
    <property type="protein sequence ID" value="KYM98616.1"/>
    <property type="molecule type" value="Genomic_DNA"/>
</dbReference>
<name>A0A195CEG2_9HYME</name>
<keyword evidence="11" id="KW-1185">Reference proteome</keyword>
<dbReference type="InterPro" id="IPR011249">
    <property type="entry name" value="Metalloenz_LuxS/M16"/>
</dbReference>
<gene>
    <name evidence="10" type="ORF">ALC62_10584</name>
</gene>
<evidence type="ECO:0000259" key="9">
    <source>
        <dbReference type="Pfam" id="PF16187"/>
    </source>
</evidence>
<dbReference type="GO" id="GO:0006508">
    <property type="term" value="P:proteolysis"/>
    <property type="evidence" value="ECO:0007669"/>
    <property type="project" value="UniProtKB-KW"/>
</dbReference>
<comment type="similarity">
    <text evidence="1">Belongs to the peptidase M16 family.</text>
</comment>
<evidence type="ECO:0000259" key="8">
    <source>
        <dbReference type="Pfam" id="PF05193"/>
    </source>
</evidence>
<dbReference type="Pfam" id="PF16187">
    <property type="entry name" value="Peptidase_M16_M"/>
    <property type="match status" value="1"/>
</dbReference>
<feature type="domain" description="Peptidase M16 C-terminal" evidence="8">
    <location>
        <begin position="146"/>
        <end position="331"/>
    </location>
</feature>
<keyword evidence="6" id="KW-0482">Metalloprotease</keyword>
<dbReference type="Pfam" id="PF05193">
    <property type="entry name" value="Peptidase_M16_C"/>
    <property type="match status" value="2"/>
</dbReference>
<protein>
    <submittedName>
        <fullName evidence="10">Nardilysin</fullName>
    </submittedName>
</protein>
<dbReference type="GO" id="GO:0046872">
    <property type="term" value="F:metal ion binding"/>
    <property type="evidence" value="ECO:0007669"/>
    <property type="project" value="UniProtKB-KW"/>
</dbReference>
<dbReference type="InterPro" id="IPR050626">
    <property type="entry name" value="Peptidase_M16"/>
</dbReference>
<dbReference type="PANTHER" id="PTHR43690:SF18">
    <property type="entry name" value="INSULIN-DEGRADING ENZYME-RELATED"/>
    <property type="match status" value="1"/>
</dbReference>
<dbReference type="InterPro" id="IPR007863">
    <property type="entry name" value="Peptidase_M16_C"/>
</dbReference>
<dbReference type="PANTHER" id="PTHR43690">
    <property type="entry name" value="NARDILYSIN"/>
    <property type="match status" value="1"/>
</dbReference>
<dbReference type="GO" id="GO:0008237">
    <property type="term" value="F:metallopeptidase activity"/>
    <property type="evidence" value="ECO:0007669"/>
    <property type="project" value="UniProtKB-KW"/>
</dbReference>